<feature type="transmembrane region" description="Helical" evidence="8">
    <location>
        <begin position="228"/>
        <end position="247"/>
    </location>
</feature>
<evidence type="ECO:0000256" key="6">
    <source>
        <dbReference type="ARBA" id="ARBA00022989"/>
    </source>
</evidence>
<feature type="transmembrane region" description="Helical" evidence="8">
    <location>
        <begin position="195"/>
        <end position="213"/>
    </location>
</feature>
<evidence type="ECO:0000256" key="1">
    <source>
        <dbReference type="ARBA" id="ARBA00004651"/>
    </source>
</evidence>
<keyword evidence="3" id="KW-1003">Cell membrane</keyword>
<evidence type="ECO:0000256" key="8">
    <source>
        <dbReference type="SAM" id="Phobius"/>
    </source>
</evidence>
<keyword evidence="6 8" id="KW-1133">Transmembrane helix</keyword>
<dbReference type="EMBL" id="VSSQ01031047">
    <property type="protein sequence ID" value="MPM81800.1"/>
    <property type="molecule type" value="Genomic_DNA"/>
</dbReference>
<accession>A0A645CXA4</accession>
<feature type="transmembrane region" description="Helical" evidence="8">
    <location>
        <begin position="170"/>
        <end position="189"/>
    </location>
</feature>
<gene>
    <name evidence="9" type="primary">zupT_37</name>
    <name evidence="9" type="ORF">SDC9_128857</name>
</gene>
<keyword evidence="4 8" id="KW-0812">Transmembrane</keyword>
<feature type="transmembrane region" description="Helical" evidence="8">
    <location>
        <begin position="106"/>
        <end position="131"/>
    </location>
</feature>
<evidence type="ECO:0000256" key="3">
    <source>
        <dbReference type="ARBA" id="ARBA00022475"/>
    </source>
</evidence>
<feature type="transmembrane region" description="Helical" evidence="8">
    <location>
        <begin position="40"/>
        <end position="59"/>
    </location>
</feature>
<dbReference type="Pfam" id="PF02535">
    <property type="entry name" value="Zip"/>
    <property type="match status" value="1"/>
</dbReference>
<feature type="transmembrane region" description="Helical" evidence="8">
    <location>
        <begin position="137"/>
        <end position="158"/>
    </location>
</feature>
<comment type="caution">
    <text evidence="9">The sequence shown here is derived from an EMBL/GenBank/DDBJ whole genome shotgun (WGS) entry which is preliminary data.</text>
</comment>
<evidence type="ECO:0000256" key="2">
    <source>
        <dbReference type="ARBA" id="ARBA00006939"/>
    </source>
</evidence>
<feature type="transmembrane region" description="Helical" evidence="8">
    <location>
        <begin position="65"/>
        <end position="85"/>
    </location>
</feature>
<dbReference type="GO" id="GO:0005886">
    <property type="term" value="C:plasma membrane"/>
    <property type="evidence" value="ECO:0007669"/>
    <property type="project" value="UniProtKB-SubCell"/>
</dbReference>
<organism evidence="9">
    <name type="scientific">bioreactor metagenome</name>
    <dbReference type="NCBI Taxonomy" id="1076179"/>
    <lineage>
        <taxon>unclassified sequences</taxon>
        <taxon>metagenomes</taxon>
        <taxon>ecological metagenomes</taxon>
    </lineage>
</organism>
<keyword evidence="5" id="KW-0862">Zinc</keyword>
<comment type="subcellular location">
    <subcellularLocation>
        <location evidence="1">Cell membrane</location>
        <topology evidence="1">Multi-pass membrane protein</topology>
    </subcellularLocation>
</comment>
<sequence length="248" mass="26696">MFTNIELIAIVGLLTGLIGMGFGMFFSSLALNIGYRFKKLLLGLIGGVMLSVVSFDLIPEAIEESSIYFTVIGLFLGLIVSNILDKALEKKITITLEDGNEKSFKAAVMMAIGIGIHNIPGGIALGSLFHISYREGISLALVLIFHGIPEAIAVGIYLKESHSHLKNYLWILLLTSLTMGIGALLGAIAGNVSSFIISISLSFAGSMILYILFRETIPEAIELMENRYSTSSIITGVILGILIISMLH</sequence>
<feature type="transmembrane region" description="Helical" evidence="8">
    <location>
        <begin position="6"/>
        <end position="33"/>
    </location>
</feature>
<dbReference type="GO" id="GO:0005385">
    <property type="term" value="F:zinc ion transmembrane transporter activity"/>
    <property type="evidence" value="ECO:0007669"/>
    <property type="project" value="TreeGrafter"/>
</dbReference>
<comment type="similarity">
    <text evidence="2">Belongs to the ZIP transporter (TC 2.A.5) family.</text>
</comment>
<dbReference type="AlphaFoldDB" id="A0A645CXA4"/>
<name>A0A645CXA4_9ZZZZ</name>
<evidence type="ECO:0000256" key="4">
    <source>
        <dbReference type="ARBA" id="ARBA00022692"/>
    </source>
</evidence>
<dbReference type="InterPro" id="IPR003689">
    <property type="entry name" value="ZIP"/>
</dbReference>
<keyword evidence="7 8" id="KW-0472">Membrane</keyword>
<dbReference type="PANTHER" id="PTHR11040">
    <property type="entry name" value="ZINC/IRON TRANSPORTER"/>
    <property type="match status" value="1"/>
</dbReference>
<evidence type="ECO:0000256" key="7">
    <source>
        <dbReference type="ARBA" id="ARBA00023136"/>
    </source>
</evidence>
<protein>
    <submittedName>
        <fullName evidence="9">Zinc transporter ZupT</fullName>
    </submittedName>
</protein>
<evidence type="ECO:0000313" key="9">
    <source>
        <dbReference type="EMBL" id="MPM81800.1"/>
    </source>
</evidence>
<proteinExistence type="inferred from homology"/>
<reference evidence="9" key="1">
    <citation type="submission" date="2019-08" db="EMBL/GenBank/DDBJ databases">
        <authorList>
            <person name="Kucharzyk K."/>
            <person name="Murdoch R.W."/>
            <person name="Higgins S."/>
            <person name="Loffler F."/>
        </authorList>
    </citation>
    <scope>NUCLEOTIDE SEQUENCE</scope>
</reference>
<evidence type="ECO:0000256" key="5">
    <source>
        <dbReference type="ARBA" id="ARBA00022833"/>
    </source>
</evidence>
<dbReference type="PANTHER" id="PTHR11040:SF211">
    <property type="entry name" value="ZINC TRANSPORTER ZIP11"/>
    <property type="match status" value="1"/>
</dbReference>